<evidence type="ECO:0000313" key="3">
    <source>
        <dbReference type="Proteomes" id="UP000478148"/>
    </source>
</evidence>
<dbReference type="Proteomes" id="UP000478148">
    <property type="component" value="Unassembled WGS sequence"/>
</dbReference>
<gene>
    <name evidence="2" type="ORF">ENC19_04175</name>
</gene>
<dbReference type="InterPro" id="IPR021224">
    <property type="entry name" value="DUF2690"/>
</dbReference>
<proteinExistence type="predicted"/>
<feature type="chain" id="PRO_5026677988" evidence="1">
    <location>
        <begin position="28"/>
        <end position="175"/>
    </location>
</feature>
<name>A0A6M1KSD8_9ACTN</name>
<protein>
    <submittedName>
        <fullName evidence="2">DUF2690 domain-containing protein</fullName>
    </submittedName>
</protein>
<feature type="signal peptide" evidence="1">
    <location>
        <begin position="1"/>
        <end position="27"/>
    </location>
</feature>
<dbReference type="RefSeq" id="WP_164445759.1">
    <property type="nucleotide sequence ID" value="NZ_SAIY01000001.1"/>
</dbReference>
<reference evidence="2 3" key="1">
    <citation type="submission" date="2020-02" db="EMBL/GenBank/DDBJ databases">
        <title>Draft Genome Sequence of Verrucosispora sp. Strain CWR15, Isolated from Gulf of Mexico Sponge.</title>
        <authorList>
            <person name="Kennedy S.J."/>
            <person name="Cella E."/>
            <person name="Azarian T."/>
            <person name="Baker B.J."/>
            <person name="Shaw L.N."/>
        </authorList>
    </citation>
    <scope>NUCLEOTIDE SEQUENCE [LARGE SCALE GENOMIC DNA]</scope>
    <source>
        <strain evidence="2 3">CWR15</strain>
    </source>
</reference>
<evidence type="ECO:0000256" key="1">
    <source>
        <dbReference type="SAM" id="SignalP"/>
    </source>
</evidence>
<evidence type="ECO:0000313" key="2">
    <source>
        <dbReference type="EMBL" id="NGM11925.1"/>
    </source>
</evidence>
<accession>A0A6M1KSD8</accession>
<comment type="caution">
    <text evidence="2">The sequence shown here is derived from an EMBL/GenBank/DDBJ whole genome shotgun (WGS) entry which is preliminary data.</text>
</comment>
<organism evidence="2 3">
    <name type="scientific">Verrucosispora sioxanthis</name>
    <dbReference type="NCBI Taxonomy" id="2499994"/>
    <lineage>
        <taxon>Bacteria</taxon>
        <taxon>Bacillati</taxon>
        <taxon>Actinomycetota</taxon>
        <taxon>Actinomycetes</taxon>
        <taxon>Micromonosporales</taxon>
        <taxon>Micromonosporaceae</taxon>
        <taxon>Micromonospora</taxon>
    </lineage>
</organism>
<sequence length="175" mass="18844">MKRLLRMSGLASALALSLLVAPASAQAAPDHAAAEVQAEIAASEAAMIDEVTLAASGCGSVCDGKDPATFKIYTSYGNYYTCGQDAITPTSGSYTYRVSDPTGSVELRYSPRCRTAWARTTASYVGIKVVSRYLNGNHRTTMTEYSNNHLWTAMVNDADLEAQACYSGTICTRWW</sequence>
<dbReference type="AlphaFoldDB" id="A0A6M1KSD8"/>
<keyword evidence="3" id="KW-1185">Reference proteome</keyword>
<keyword evidence="1" id="KW-0732">Signal</keyword>
<dbReference type="Pfam" id="PF10901">
    <property type="entry name" value="DUF2690"/>
    <property type="match status" value="1"/>
</dbReference>
<dbReference type="EMBL" id="SAIY01000001">
    <property type="protein sequence ID" value="NGM11925.1"/>
    <property type="molecule type" value="Genomic_DNA"/>
</dbReference>